<dbReference type="EMBL" id="PDOB01000051">
    <property type="protein sequence ID" value="PIL38022.1"/>
    <property type="molecule type" value="Genomic_DNA"/>
</dbReference>
<dbReference type="InterPro" id="IPR004291">
    <property type="entry name" value="Transposase_IS66_central"/>
</dbReference>
<dbReference type="Proteomes" id="UP000228593">
    <property type="component" value="Unassembled WGS sequence"/>
</dbReference>
<comment type="caution">
    <text evidence="2">The sequence shown here is derived from an EMBL/GenBank/DDBJ whole genome shotgun (WGS) entry which is preliminary data.</text>
</comment>
<dbReference type="RefSeq" id="WP_099917744.1">
    <property type="nucleotide sequence ID" value="NZ_BMHS01000037.1"/>
</dbReference>
<evidence type="ECO:0000313" key="3">
    <source>
        <dbReference type="Proteomes" id="UP000228593"/>
    </source>
</evidence>
<dbReference type="Pfam" id="PF03050">
    <property type="entry name" value="DDE_Tnp_IS66"/>
    <property type="match status" value="1"/>
</dbReference>
<evidence type="ECO:0000259" key="1">
    <source>
        <dbReference type="Pfam" id="PF03050"/>
    </source>
</evidence>
<dbReference type="AlphaFoldDB" id="A0A2G8SWB0"/>
<accession>A0A2G8SWB0</accession>
<evidence type="ECO:0000313" key="2">
    <source>
        <dbReference type="EMBL" id="PIL38022.1"/>
    </source>
</evidence>
<proteinExistence type="predicted"/>
<feature type="domain" description="Transposase IS66 central" evidence="1">
    <location>
        <begin position="17"/>
        <end position="58"/>
    </location>
</feature>
<gene>
    <name evidence="2" type="ORF">CR103_20300</name>
</gene>
<protein>
    <recommendedName>
        <fullName evidence="1">Transposase IS66 central domain-containing protein</fullName>
    </recommendedName>
</protein>
<organism evidence="2 3">
    <name type="scientific">Massilia psychrophila</name>
    <dbReference type="NCBI Taxonomy" id="1603353"/>
    <lineage>
        <taxon>Bacteria</taxon>
        <taxon>Pseudomonadati</taxon>
        <taxon>Pseudomonadota</taxon>
        <taxon>Betaproteobacteria</taxon>
        <taxon>Burkholderiales</taxon>
        <taxon>Oxalobacteraceae</taxon>
        <taxon>Telluria group</taxon>
        <taxon>Massilia</taxon>
    </lineage>
</organism>
<keyword evidence="3" id="KW-1185">Reference proteome</keyword>
<sequence>MHIAVNETHTWYGVDGKQSTTVNLLRRFRQHGDAVLRFVGNFAVPFSNNTAERTVRTFDGAEYFCVIRCRLDTLCKQGRNMLAVLQHAFGGTVNQSAA</sequence>
<name>A0A2G8SWB0_9BURK</name>
<dbReference type="OrthoDB" id="3638270at2"/>
<reference evidence="2 3" key="1">
    <citation type="submission" date="2017-10" db="EMBL/GenBank/DDBJ databases">
        <title>Massilia psychrophilum sp. nov., a novel purple-pigmented bacterium isolated from Tianshan glacier, Xinjiang Municipality, China.</title>
        <authorList>
            <person name="Wang H."/>
        </authorList>
    </citation>
    <scope>NUCLEOTIDE SEQUENCE [LARGE SCALE GENOMIC DNA]</scope>
    <source>
        <strain evidence="2 3">JCM 30813</strain>
    </source>
</reference>